<keyword evidence="11" id="KW-0094">Blood coagulation</keyword>
<dbReference type="PIRSF" id="PIRSF000459">
    <property type="entry name" value="TGM_EBP42"/>
    <property type="match status" value="1"/>
</dbReference>
<feature type="active site" evidence="21">
    <location>
        <position position="326"/>
    </location>
</feature>
<dbReference type="SMART" id="SM00460">
    <property type="entry name" value="TGc"/>
    <property type="match status" value="1"/>
</dbReference>
<keyword evidence="25" id="KW-1185">Reference proteome</keyword>
<evidence type="ECO:0000259" key="24">
    <source>
        <dbReference type="SMART" id="SM00460"/>
    </source>
</evidence>
<feature type="binding site" evidence="22">
    <location>
        <position position="448"/>
    </location>
    <ligand>
        <name>Ca(2+)</name>
        <dbReference type="ChEBI" id="CHEBI:29108"/>
    </ligand>
</feature>
<comment type="catalytic activity">
    <reaction evidence="15">
        <text>L-glutaminyl-[protein] + L-lysyl-[protein] = [protein]-L-lysyl-N(6)-5-L-glutamyl-[protein] + NH4(+)</text>
        <dbReference type="Rhea" id="RHEA:54816"/>
        <dbReference type="Rhea" id="RHEA-COMP:9752"/>
        <dbReference type="Rhea" id="RHEA-COMP:10207"/>
        <dbReference type="Rhea" id="RHEA-COMP:14005"/>
        <dbReference type="ChEBI" id="CHEBI:28938"/>
        <dbReference type="ChEBI" id="CHEBI:29969"/>
        <dbReference type="ChEBI" id="CHEBI:30011"/>
        <dbReference type="ChEBI" id="CHEBI:138370"/>
        <dbReference type="EC" id="2.3.2.13"/>
    </reaction>
</comment>
<dbReference type="Gene3D" id="3.90.260.10">
    <property type="entry name" value="Transglutaminase-like"/>
    <property type="match status" value="1"/>
</dbReference>
<evidence type="ECO:0000256" key="10">
    <source>
        <dbReference type="ARBA" id="ARBA00022990"/>
    </source>
</evidence>
<dbReference type="AlphaFoldDB" id="A0A6P7YB02"/>
<keyword evidence="6" id="KW-0808">Transferase</keyword>
<evidence type="ECO:0000256" key="20">
    <source>
        <dbReference type="ARBA" id="ARBA00082760"/>
    </source>
</evidence>
<evidence type="ECO:0000256" key="15">
    <source>
        <dbReference type="ARBA" id="ARBA00051843"/>
    </source>
</evidence>
<keyword evidence="5" id="KW-0964">Secreted</keyword>
<dbReference type="Pfam" id="PF00927">
    <property type="entry name" value="Transglut_C"/>
    <property type="match status" value="2"/>
</dbReference>
<dbReference type="GO" id="GO:0046872">
    <property type="term" value="F:metal ion binding"/>
    <property type="evidence" value="ECO:0007669"/>
    <property type="project" value="UniProtKB-KW"/>
</dbReference>
<keyword evidence="8 22" id="KW-0479">Metal-binding</keyword>
<evidence type="ECO:0000256" key="1">
    <source>
        <dbReference type="ARBA" id="ARBA00004496"/>
    </source>
</evidence>
<comment type="subcellular location">
    <subcellularLocation>
        <location evidence="1">Cytoplasm</location>
    </subcellularLocation>
    <subcellularLocation>
        <location evidence="2">Secreted</location>
    </subcellularLocation>
</comment>
<evidence type="ECO:0000313" key="25">
    <source>
        <dbReference type="Proteomes" id="UP000515156"/>
    </source>
</evidence>
<dbReference type="Pfam" id="PF00868">
    <property type="entry name" value="Transglut_N"/>
    <property type="match status" value="1"/>
</dbReference>
<organism evidence="25 26">
    <name type="scientific">Microcaecilia unicolor</name>
    <dbReference type="NCBI Taxonomy" id="1415580"/>
    <lineage>
        <taxon>Eukaryota</taxon>
        <taxon>Metazoa</taxon>
        <taxon>Chordata</taxon>
        <taxon>Craniata</taxon>
        <taxon>Vertebrata</taxon>
        <taxon>Euteleostomi</taxon>
        <taxon>Amphibia</taxon>
        <taxon>Gymnophiona</taxon>
        <taxon>Siphonopidae</taxon>
        <taxon>Microcaecilia</taxon>
    </lineage>
</organism>
<dbReference type="OrthoDB" id="437511at2759"/>
<dbReference type="PANTHER" id="PTHR11590:SF42">
    <property type="entry name" value="COAGULATION FACTOR XIII A CHAIN"/>
    <property type="match status" value="1"/>
</dbReference>
<dbReference type="FunFam" id="3.90.260.10:FF:000001">
    <property type="entry name" value="Protein-glutamine gamma-glutamyltransferase 2"/>
    <property type="match status" value="1"/>
</dbReference>
<comment type="similarity">
    <text evidence="3">Belongs to the transglutaminase superfamily. Transglutaminase family.</text>
</comment>
<comment type="function">
    <text evidence="16">Factor XIII is activated by thrombin and calcium ion to a transglutaminase that catalyzes the formation of gamma-glutamyl-epsilon-lysine cross-links between fibrin chains, thus stabilizing the fibrin clot. Also cross-link alpha-2-plasmin inhibitor, or fibronectin, to the alpha chains of fibrin.</text>
</comment>
<protein>
    <recommendedName>
        <fullName evidence="18">Coagulation factor XIII A chain</fullName>
        <ecNumber evidence="14">2.3.2.13</ecNumber>
    </recommendedName>
    <alternativeName>
        <fullName evidence="19">Protein-glutamine gamma-glutamyltransferase A chain</fullName>
    </alternativeName>
    <alternativeName>
        <fullName evidence="20">Transglutaminase A chain</fullName>
    </alternativeName>
</protein>
<reference evidence="26" key="1">
    <citation type="submission" date="2025-08" db="UniProtKB">
        <authorList>
            <consortium name="RefSeq"/>
        </authorList>
    </citation>
    <scope>IDENTIFICATION</scope>
</reference>
<feature type="binding site" evidence="22">
    <location>
        <position position="502"/>
    </location>
    <ligand>
        <name>Ca(2+)</name>
        <dbReference type="ChEBI" id="CHEBI:29108"/>
    </ligand>
</feature>
<evidence type="ECO:0000256" key="4">
    <source>
        <dbReference type="ARBA" id="ARBA00022490"/>
    </source>
</evidence>
<evidence type="ECO:0000256" key="21">
    <source>
        <dbReference type="PIRSR" id="PIRSR000459-1"/>
    </source>
</evidence>
<dbReference type="InParanoid" id="A0A6P7YB02"/>
<evidence type="ECO:0000256" key="11">
    <source>
        <dbReference type="ARBA" id="ARBA00023084"/>
    </source>
</evidence>
<feature type="compositionally biased region" description="Polar residues" evidence="23">
    <location>
        <begin position="22"/>
        <end position="32"/>
    </location>
</feature>
<keyword evidence="7" id="KW-0356">Hemostasis</keyword>
<dbReference type="InterPro" id="IPR001102">
    <property type="entry name" value="Transglutaminase_N"/>
</dbReference>
<keyword evidence="12" id="KW-0865">Zymogen</keyword>
<dbReference type="InterPro" id="IPR008958">
    <property type="entry name" value="Transglutaminase_C"/>
</dbReference>
<evidence type="ECO:0000256" key="22">
    <source>
        <dbReference type="PIRSR" id="PIRSR000459-2"/>
    </source>
</evidence>
<evidence type="ECO:0000256" key="6">
    <source>
        <dbReference type="ARBA" id="ARBA00022679"/>
    </source>
</evidence>
<dbReference type="InterPro" id="IPR002931">
    <property type="entry name" value="Transglutaminase-like"/>
</dbReference>
<evidence type="ECO:0000256" key="8">
    <source>
        <dbReference type="ARBA" id="ARBA00022723"/>
    </source>
</evidence>
<dbReference type="Gene3D" id="2.60.40.10">
    <property type="entry name" value="Immunoglobulins"/>
    <property type="match status" value="3"/>
</dbReference>
<keyword evidence="9 22" id="KW-0106">Calcium</keyword>
<dbReference type="PANTHER" id="PTHR11590">
    <property type="entry name" value="PROTEIN-GLUTAMINE GAMMA-GLUTAMYLTRANSFERASE"/>
    <property type="match status" value="1"/>
</dbReference>
<feature type="binding site" evidence="22">
    <location>
        <position position="497"/>
    </location>
    <ligand>
        <name>Ca(2+)</name>
        <dbReference type="ChEBI" id="CHEBI:29108"/>
    </ligand>
</feature>
<comment type="subunit">
    <text evidence="17">Tetramer of two A chains (F13A1) and two B (F13B) chains.</text>
</comment>
<evidence type="ECO:0000256" key="18">
    <source>
        <dbReference type="ARBA" id="ARBA00072805"/>
    </source>
</evidence>
<evidence type="ECO:0000256" key="19">
    <source>
        <dbReference type="ARBA" id="ARBA00078127"/>
    </source>
</evidence>
<dbReference type="InterPro" id="IPR038765">
    <property type="entry name" value="Papain-like_cys_pep_sf"/>
</dbReference>
<feature type="domain" description="Transglutaminase-like" evidence="24">
    <location>
        <begin position="318"/>
        <end position="411"/>
    </location>
</feature>
<evidence type="ECO:0000256" key="14">
    <source>
        <dbReference type="ARBA" id="ARBA00024222"/>
    </source>
</evidence>
<keyword evidence="4" id="KW-0963">Cytoplasm</keyword>
<dbReference type="InterPro" id="IPR023608">
    <property type="entry name" value="Transglutaminase_animal"/>
</dbReference>
<proteinExistence type="inferred from homology"/>
<dbReference type="InterPro" id="IPR013783">
    <property type="entry name" value="Ig-like_fold"/>
</dbReference>
<dbReference type="Pfam" id="PF01841">
    <property type="entry name" value="Transglut_core"/>
    <property type="match status" value="1"/>
</dbReference>
<evidence type="ECO:0000256" key="9">
    <source>
        <dbReference type="ARBA" id="ARBA00022837"/>
    </source>
</evidence>
<evidence type="ECO:0000313" key="26">
    <source>
        <dbReference type="RefSeq" id="XP_030064672.1"/>
    </source>
</evidence>
<dbReference type="InterPro" id="IPR036985">
    <property type="entry name" value="Transglutaminase-like_sf"/>
</dbReference>
<feature type="active site" evidence="21">
    <location>
        <position position="385"/>
    </location>
</feature>
<dbReference type="GO" id="GO:0005576">
    <property type="term" value="C:extracellular region"/>
    <property type="evidence" value="ECO:0007669"/>
    <property type="project" value="UniProtKB-SubCell"/>
</dbReference>
<evidence type="ECO:0000256" key="23">
    <source>
        <dbReference type="SAM" id="MobiDB-lite"/>
    </source>
</evidence>
<dbReference type="InterPro" id="IPR036238">
    <property type="entry name" value="Transglutaminase_C_sf"/>
</dbReference>
<dbReference type="FunFam" id="2.60.40.10:FF:000978">
    <property type="entry name" value="coagulation factor XIII A chain"/>
    <property type="match status" value="1"/>
</dbReference>
<dbReference type="FunCoup" id="A0A6P7YB02">
    <property type="interactions" value="305"/>
</dbReference>
<dbReference type="InterPro" id="IPR050779">
    <property type="entry name" value="Transglutaminase"/>
</dbReference>
<evidence type="ECO:0000256" key="17">
    <source>
        <dbReference type="ARBA" id="ARBA00064927"/>
    </source>
</evidence>
<evidence type="ECO:0000256" key="16">
    <source>
        <dbReference type="ARBA" id="ARBA00058277"/>
    </source>
</evidence>
<feature type="region of interest" description="Disordered" evidence="23">
    <location>
        <begin position="1"/>
        <end position="35"/>
    </location>
</feature>
<sequence>MSEPRTTQPEKDKKKKPAANEGRSNLPPNVSNAEEDEVPEMELFGFMPRGASMKEYLEVQTVHLFKFPNELNKQEHHTDKYYNMQLIVRRAQPFHIQIDFNRPYNPEKDQFWIEYLVGRYPQQNRGTYVPVPLVEELEPGKWGAKIIRNLQNSVNLHVMSSPHCIVGKYRMYIAVLTPFGIRRTNRNPEIDTYFLFNPWCKEDSVYLEDEKEREEYVLNDIGIIAYGDIDGMKSRSWEYGQFEEGILDACLFLMDKAQLDLAGRSNPIKIARIGAAVINAKDDQGVVVGSWTNEYTQGVAPSAWTGSVDILLEYHSSGMPVRYGQCWVFAGVFNTFLRAIGIPARIVTNYFSAHDNNANLQMDVYLDEEGKVNSKLTKDSIWNYHCWNECWMTRPDLPVGFGGWQVVDATPQETSDGMFRCGPASVLAIKHGHACFQFDTPFVFTEVNCDVVYHKVLKDGTRGVEYVDKTHIGKKIVTKEIGSNGMQDITDLYKFSEGTEEERLALETALMYGVKKEAGQDIQSVSDVSMDFQVENAVLGSDFKVIITFRNSSLRRYTMTAYLVGNIVFYTGVVKTEFKDKSLEVALEPNGYTPVEVLIRARDYMSQVVEQASLHFFITARINENKKILAQQKSVVLQVPQLHIKVHEEARVGKEMTVLVNFTNPLNKTLENVTLRVGGPGLLKTATKLFSEVPMNSSFTWTEKCTPRRAGMRKLIASLDCEALRHVYGELDLEILSAQST</sequence>
<evidence type="ECO:0000256" key="7">
    <source>
        <dbReference type="ARBA" id="ARBA00022696"/>
    </source>
</evidence>
<dbReference type="FunFam" id="2.60.40.10:FF:000090">
    <property type="entry name" value="Protein-glutamine gamma-glutamyltransferase 2"/>
    <property type="match status" value="1"/>
</dbReference>
<dbReference type="SUPFAM" id="SSF49309">
    <property type="entry name" value="Transglutaminase, two C-terminal domains"/>
    <property type="match status" value="2"/>
</dbReference>
<evidence type="ECO:0000256" key="5">
    <source>
        <dbReference type="ARBA" id="ARBA00022525"/>
    </source>
</evidence>
<accession>A0A6P7YB02</accession>
<gene>
    <name evidence="26" type="primary">F13A1</name>
</gene>
<keyword evidence="10" id="KW-0007">Acetylation</keyword>
<keyword evidence="13" id="KW-0012">Acyltransferase</keyword>
<evidence type="ECO:0000256" key="2">
    <source>
        <dbReference type="ARBA" id="ARBA00004613"/>
    </source>
</evidence>
<dbReference type="InterPro" id="IPR014756">
    <property type="entry name" value="Ig_E-set"/>
</dbReference>
<dbReference type="GO" id="GO:0005737">
    <property type="term" value="C:cytoplasm"/>
    <property type="evidence" value="ECO:0007669"/>
    <property type="project" value="UniProtKB-SubCell"/>
</dbReference>
<dbReference type="GO" id="GO:0003810">
    <property type="term" value="F:protein-glutamine gamma-glutamyltransferase activity"/>
    <property type="evidence" value="ECO:0007669"/>
    <property type="project" value="UniProtKB-EC"/>
</dbReference>
<comment type="cofactor">
    <cofactor evidence="22">
        <name>Ca(2+)</name>
        <dbReference type="ChEBI" id="CHEBI:29108"/>
    </cofactor>
    <text evidence="22">Binds 1 Ca(2+) ion per subunit.</text>
</comment>
<evidence type="ECO:0000256" key="12">
    <source>
        <dbReference type="ARBA" id="ARBA00023145"/>
    </source>
</evidence>
<dbReference type="Proteomes" id="UP000515156">
    <property type="component" value="Chromosome 1"/>
</dbReference>
<dbReference type="EC" id="2.3.2.13" evidence="14"/>
<evidence type="ECO:0000256" key="13">
    <source>
        <dbReference type="ARBA" id="ARBA00023315"/>
    </source>
</evidence>
<dbReference type="KEGG" id="muo:115473738"/>
<evidence type="ECO:0000256" key="3">
    <source>
        <dbReference type="ARBA" id="ARBA00005968"/>
    </source>
</evidence>
<dbReference type="SUPFAM" id="SSF54001">
    <property type="entry name" value="Cysteine proteinases"/>
    <property type="match status" value="1"/>
</dbReference>
<dbReference type="GeneID" id="115473738"/>
<feature type="active site" evidence="21">
    <location>
        <position position="408"/>
    </location>
</feature>
<name>A0A6P7YB02_9AMPH</name>
<dbReference type="SUPFAM" id="SSF81296">
    <property type="entry name" value="E set domains"/>
    <property type="match status" value="1"/>
</dbReference>
<dbReference type="GO" id="GO:0072378">
    <property type="term" value="P:blood coagulation, fibrin clot formation"/>
    <property type="evidence" value="ECO:0007669"/>
    <property type="project" value="TreeGrafter"/>
</dbReference>
<feature type="binding site" evidence="22">
    <location>
        <position position="450"/>
    </location>
    <ligand>
        <name>Ca(2+)</name>
        <dbReference type="ChEBI" id="CHEBI:29108"/>
    </ligand>
</feature>
<dbReference type="FunFam" id="2.60.40.10:FF:000171">
    <property type="entry name" value="protein-glutamine gamma-glutamyltransferase 6"/>
    <property type="match status" value="1"/>
</dbReference>
<dbReference type="RefSeq" id="XP_030064672.1">
    <property type="nucleotide sequence ID" value="XM_030208812.1"/>
</dbReference>
<dbReference type="CTD" id="2162"/>